<protein>
    <recommendedName>
        <fullName evidence="4">Heavy metal-binding domain-containing protein</fullName>
    </recommendedName>
</protein>
<dbReference type="InterPro" id="IPR002765">
    <property type="entry name" value="UPF0145_YbjQ-like"/>
</dbReference>
<sequence>MKQRYSSTDQNPLDHILLSTGNVNRSYLVRDLVFATDEKKIHLFASDTDTDTLFHDIIIKLKEKAHEYGADAIINCHFSYEQVGTREAASLQIFAYGTIVQFKPATIGG</sequence>
<dbReference type="Proteomes" id="UP000182149">
    <property type="component" value="Unassembled WGS sequence"/>
</dbReference>
<comment type="caution">
    <text evidence="2">The sequence shown here is derived from an EMBL/GenBank/DDBJ whole genome shotgun (WGS) entry which is preliminary data.</text>
</comment>
<dbReference type="OrthoDB" id="2361211at2"/>
<evidence type="ECO:0008006" key="4">
    <source>
        <dbReference type="Google" id="ProtNLM"/>
    </source>
</evidence>
<dbReference type="EMBL" id="JXKD01000005">
    <property type="protein sequence ID" value="OJG10937.1"/>
    <property type="molecule type" value="Genomic_DNA"/>
</dbReference>
<evidence type="ECO:0000313" key="2">
    <source>
        <dbReference type="EMBL" id="OJG10937.1"/>
    </source>
</evidence>
<dbReference type="InterPro" id="IPR035439">
    <property type="entry name" value="UPF0145_dom_sf"/>
</dbReference>
<evidence type="ECO:0000313" key="3">
    <source>
        <dbReference type="Proteomes" id="UP000182149"/>
    </source>
</evidence>
<dbReference type="RefSeq" id="WP_071874524.1">
    <property type="nucleotide sequence ID" value="NZ_JBHSHF010000019.1"/>
</dbReference>
<dbReference type="STRING" id="328396.RU93_GL001810"/>
<name>A0A1L8QTW6_9ENTE</name>
<gene>
    <name evidence="2" type="ORF">RU93_GL001810</name>
</gene>
<dbReference type="Pfam" id="PF01906">
    <property type="entry name" value="YbjQ_1"/>
    <property type="match status" value="1"/>
</dbReference>
<dbReference type="SUPFAM" id="SSF117782">
    <property type="entry name" value="YbjQ-like"/>
    <property type="match status" value="1"/>
</dbReference>
<accession>A0A1L8QTW6</accession>
<keyword evidence="3" id="KW-1185">Reference proteome</keyword>
<dbReference type="AlphaFoldDB" id="A0A1L8QTW6"/>
<reference evidence="2 3" key="1">
    <citation type="submission" date="2014-12" db="EMBL/GenBank/DDBJ databases">
        <title>Draft genome sequences of 29 type strains of Enterococci.</title>
        <authorList>
            <person name="Zhong Z."/>
            <person name="Sun Z."/>
            <person name="Liu W."/>
            <person name="Zhang W."/>
            <person name="Zhang H."/>
        </authorList>
    </citation>
    <scope>NUCLEOTIDE SEQUENCE [LARGE SCALE GENOMIC DNA]</scope>
    <source>
        <strain evidence="2 3">DSM 17690</strain>
    </source>
</reference>
<comment type="similarity">
    <text evidence="1">Belongs to the UPF0145 family.</text>
</comment>
<evidence type="ECO:0000256" key="1">
    <source>
        <dbReference type="ARBA" id="ARBA00010751"/>
    </source>
</evidence>
<proteinExistence type="inferred from homology"/>
<dbReference type="Gene3D" id="3.30.110.70">
    <property type="entry name" value="Hypothetical protein apc22750. Chain B"/>
    <property type="match status" value="1"/>
</dbReference>
<organism evidence="2 3">
    <name type="scientific">Enterococcus aquimarinus</name>
    <dbReference type="NCBI Taxonomy" id="328396"/>
    <lineage>
        <taxon>Bacteria</taxon>
        <taxon>Bacillati</taxon>
        <taxon>Bacillota</taxon>
        <taxon>Bacilli</taxon>
        <taxon>Lactobacillales</taxon>
        <taxon>Enterococcaceae</taxon>
        <taxon>Enterococcus</taxon>
    </lineage>
</organism>